<sequence>MDVQNQKEKHVLMTGNDALCFGALKAGLKFYAAYPMTPASSILHTMAAQEHEYKIIVKHTEDEIAAINMVVGASLAGVRAMCGTSGGGFALMVEGLGFGAIIETPFVVFVGTRSGPATGMPTWTGQGDLRFVMHASQDEFPRIILAPGDAGEAFQLAYRAFNLADRYQIPVIILSDTYLADSLFTISASDFIVKEPVDLGAIIRPKDAENFAPELWNKPYKRYDPTVGCVSPRAIPGTKGHLFLANSDEHDEYGYSEEDAENRVRQMEKRMKKLEMIVKDGNGGAPLWYGPEKSEKTIICWGSLKGVAKEVLKHIKNLNVLHFNHLYPLNTKIVRKELDKIKGSICIEANYDGLFSSYLYEKTGYKCDETFFKYDGRPFFVEEVIKKIEQNF</sequence>
<feature type="domain" description="Pyruvate flavodoxin/ferredoxin oxidoreductase pyrimidine binding" evidence="2">
    <location>
        <begin position="22"/>
        <end position="269"/>
    </location>
</feature>
<dbReference type="InterPro" id="IPR002880">
    <property type="entry name" value="Pyrv_Fd/Flavodoxin_OxRdtase_N"/>
</dbReference>
<evidence type="ECO:0000313" key="3">
    <source>
        <dbReference type="EMBL" id="OGY73589.1"/>
    </source>
</evidence>
<dbReference type="AlphaFoldDB" id="A0A1G2AAB6"/>
<dbReference type="EMBL" id="MHJU01000010">
    <property type="protein sequence ID" value="OGY73589.1"/>
    <property type="molecule type" value="Genomic_DNA"/>
</dbReference>
<dbReference type="Proteomes" id="UP000178315">
    <property type="component" value="Unassembled WGS sequence"/>
</dbReference>
<dbReference type="InterPro" id="IPR050722">
    <property type="entry name" value="Pyruvate:ferred/Flavod_OxRd"/>
</dbReference>
<comment type="caution">
    <text evidence="3">The sequence shown here is derived from an EMBL/GenBank/DDBJ whole genome shotgun (WGS) entry which is preliminary data.</text>
</comment>
<reference evidence="3 4" key="1">
    <citation type="journal article" date="2016" name="Nat. Commun.">
        <title>Thousands of microbial genomes shed light on interconnected biogeochemical processes in an aquifer system.</title>
        <authorList>
            <person name="Anantharaman K."/>
            <person name="Brown C.T."/>
            <person name="Hug L.A."/>
            <person name="Sharon I."/>
            <person name="Castelle C.J."/>
            <person name="Probst A.J."/>
            <person name="Thomas B.C."/>
            <person name="Singh A."/>
            <person name="Wilkins M.J."/>
            <person name="Karaoz U."/>
            <person name="Brodie E.L."/>
            <person name="Williams K.H."/>
            <person name="Hubbard S.S."/>
            <person name="Banfield J.F."/>
        </authorList>
    </citation>
    <scope>NUCLEOTIDE SEQUENCE [LARGE SCALE GENOMIC DNA]</scope>
</reference>
<name>A0A1G2AAB6_9BACT</name>
<gene>
    <name evidence="3" type="ORF">A3H61_01310</name>
</gene>
<dbReference type="GO" id="GO:0016491">
    <property type="term" value="F:oxidoreductase activity"/>
    <property type="evidence" value="ECO:0007669"/>
    <property type="project" value="UniProtKB-KW"/>
</dbReference>
<accession>A0A1G2AAB6</accession>
<dbReference type="PANTHER" id="PTHR32154:SF20">
    <property type="entry name" value="2-OXOGLUTARATE OXIDOREDUCTASE SUBUNIT KORA"/>
    <property type="match status" value="1"/>
</dbReference>
<dbReference type="FunFam" id="3.40.50.970:FF:000022">
    <property type="entry name" value="2-oxoglutarate ferredoxin oxidoreductase alpha subunit"/>
    <property type="match status" value="1"/>
</dbReference>
<evidence type="ECO:0000256" key="1">
    <source>
        <dbReference type="ARBA" id="ARBA00023002"/>
    </source>
</evidence>
<dbReference type="InterPro" id="IPR029061">
    <property type="entry name" value="THDP-binding"/>
</dbReference>
<dbReference type="Gene3D" id="3.40.50.970">
    <property type="match status" value="1"/>
</dbReference>
<dbReference type="SUPFAM" id="SSF52922">
    <property type="entry name" value="TK C-terminal domain-like"/>
    <property type="match status" value="1"/>
</dbReference>
<keyword evidence="1" id="KW-0560">Oxidoreductase</keyword>
<protein>
    <recommendedName>
        <fullName evidence="2">Pyruvate flavodoxin/ferredoxin oxidoreductase pyrimidine binding domain-containing protein</fullName>
    </recommendedName>
</protein>
<dbReference type="GO" id="GO:0006979">
    <property type="term" value="P:response to oxidative stress"/>
    <property type="evidence" value="ECO:0007669"/>
    <property type="project" value="TreeGrafter"/>
</dbReference>
<dbReference type="Gene3D" id="3.40.50.920">
    <property type="match status" value="1"/>
</dbReference>
<dbReference type="PANTHER" id="PTHR32154">
    <property type="entry name" value="PYRUVATE-FLAVODOXIN OXIDOREDUCTASE-RELATED"/>
    <property type="match status" value="1"/>
</dbReference>
<evidence type="ECO:0000313" key="4">
    <source>
        <dbReference type="Proteomes" id="UP000178315"/>
    </source>
</evidence>
<evidence type="ECO:0000259" key="2">
    <source>
        <dbReference type="Pfam" id="PF01855"/>
    </source>
</evidence>
<dbReference type="SUPFAM" id="SSF52518">
    <property type="entry name" value="Thiamin diphosphate-binding fold (THDP-binding)"/>
    <property type="match status" value="1"/>
</dbReference>
<dbReference type="Pfam" id="PF01855">
    <property type="entry name" value="POR_N"/>
    <property type="match status" value="1"/>
</dbReference>
<dbReference type="CDD" id="cd07034">
    <property type="entry name" value="TPP_PYR_PFOR_IOR-alpha_like"/>
    <property type="match status" value="1"/>
</dbReference>
<proteinExistence type="predicted"/>
<dbReference type="InterPro" id="IPR009014">
    <property type="entry name" value="Transketo_C/PFOR_II"/>
</dbReference>
<organism evidence="3 4">
    <name type="scientific">Candidatus Jacksonbacteria bacterium RIFCSPLOWO2_02_FULL_44_20</name>
    <dbReference type="NCBI Taxonomy" id="1798460"/>
    <lineage>
        <taxon>Bacteria</taxon>
        <taxon>Candidatus Jacksoniibacteriota</taxon>
    </lineage>
</organism>